<dbReference type="Proteomes" id="UP000000376">
    <property type="component" value="Chromosome"/>
</dbReference>
<gene>
    <name evidence="5" type="ordered locus">Arch_0158</name>
</gene>
<dbReference type="HOGENOM" id="CLU_010969_0_0_11"/>
<evidence type="ECO:0000313" key="6">
    <source>
        <dbReference type="Proteomes" id="UP000000376"/>
    </source>
</evidence>
<dbReference type="GO" id="GO:0005975">
    <property type="term" value="P:carbohydrate metabolic process"/>
    <property type="evidence" value="ECO:0007669"/>
    <property type="project" value="InterPro"/>
</dbReference>
<dbReference type="PRINTS" id="PR00738">
    <property type="entry name" value="GLHYDRLASE20"/>
</dbReference>
<dbReference type="KEGG" id="ahe:Arch_0158"/>
<proteinExistence type="inferred from homology"/>
<feature type="domain" description="Glycoside hydrolase family 20 catalytic" evidence="4">
    <location>
        <begin position="113"/>
        <end position="378"/>
    </location>
</feature>
<organism evidence="5 6">
    <name type="scientific">Arcanobacterium haemolyticum (strain ATCC 9345 / DSM 20595 / CCM 5947 / CCUG 17215 / LMG 16163 / NBRC 15585 / NCTC 8452 / 11018)</name>
    <dbReference type="NCBI Taxonomy" id="644284"/>
    <lineage>
        <taxon>Bacteria</taxon>
        <taxon>Bacillati</taxon>
        <taxon>Actinomycetota</taxon>
        <taxon>Actinomycetes</taxon>
        <taxon>Actinomycetales</taxon>
        <taxon>Actinomycetaceae</taxon>
        <taxon>Arcanobacterium</taxon>
    </lineage>
</organism>
<dbReference type="InterPro" id="IPR052764">
    <property type="entry name" value="GH20_Enzymes"/>
</dbReference>
<dbReference type="InterPro" id="IPR025705">
    <property type="entry name" value="Beta_hexosaminidase_sua/sub"/>
</dbReference>
<dbReference type="AlphaFoldDB" id="D7BLX2"/>
<dbReference type="Gene3D" id="3.20.20.80">
    <property type="entry name" value="Glycosidases"/>
    <property type="match status" value="1"/>
</dbReference>
<dbReference type="STRING" id="644284.Arch_0158"/>
<dbReference type="InterPro" id="IPR029018">
    <property type="entry name" value="Hex-like_dom2"/>
</dbReference>
<dbReference type="CAZy" id="GH20">
    <property type="family name" value="Glycoside Hydrolase Family 20"/>
</dbReference>
<keyword evidence="6" id="KW-1185">Reference proteome</keyword>
<dbReference type="OrthoDB" id="5480482at2"/>
<dbReference type="PANTHER" id="PTHR43678:SF1">
    <property type="entry name" value="BETA-N-ACETYLHEXOSAMINIDASE"/>
    <property type="match status" value="1"/>
</dbReference>
<protein>
    <submittedName>
        <fullName evidence="5">Glycoside hydrolase, family 20, catalytic core</fullName>
    </submittedName>
</protein>
<dbReference type="RefSeq" id="WP_013169419.1">
    <property type="nucleotide sequence ID" value="NC_014218.1"/>
</dbReference>
<dbReference type="eggNOG" id="COG3525">
    <property type="taxonomic scope" value="Bacteria"/>
</dbReference>
<sequence>MGVWVPTTTVAVVSDLAFRHEGERLASELGDRGVAAQVDEAPGVALRVILQVAAEDLATPETATVVVDESTIVVTASAPVGIFRATRRILAAFDETGSVPCGEFEVSPLVAERGLHIDAARKYVDAEWMKDRIREAAAIGLNVIQWHFSENEGFRLESEAFPQIVSEHRITRDEAREILALARDLYVEIIPSLDMPGHLRKALASFPHLQLPPADLAPDAEPLAIPDTGHALNIALPEALDFARELIDDFADLFAGCRSWHLGGDEFVDFARISEYPMLAEAAREKFGADANGFDLLTDFVNQIGAYVKSLGFTPRVWNDGMLRGNVVGLDPDIVLTWWTNWHPDMRPVADALEANYRIVNFNDSLFYYVLGENAGYRYPTAERIINANWHPGFFPQLPPRVSTSSNAMRTVDQTIQEIPTIGGAYPEQLVGAFFSIWADRADAQTQEEVAAGIREPLREFAARCWAS</sequence>
<dbReference type="PANTHER" id="PTHR43678">
    <property type="entry name" value="PUTATIVE (AFU_ORTHOLOGUE AFUA_2G00640)-RELATED"/>
    <property type="match status" value="1"/>
</dbReference>
<comment type="similarity">
    <text evidence="1">Belongs to the glycosyl hydrolase 20 family.</text>
</comment>
<reference evidence="5 6" key="1">
    <citation type="journal article" date="2010" name="Stand. Genomic Sci.">
        <title>Complete genome sequence of Arcanobacterium haemolyticum type strain (11018).</title>
        <authorList>
            <person name="Yasawong M."/>
            <person name="Teshima H."/>
            <person name="Lapidus A."/>
            <person name="Nolan M."/>
            <person name="Lucas S."/>
            <person name="Glavina Del Rio T."/>
            <person name="Tice H."/>
            <person name="Cheng J."/>
            <person name="Bruce D."/>
            <person name="Detter C."/>
            <person name="Tapia R."/>
            <person name="Han C."/>
            <person name="Goodwin L."/>
            <person name="Pitluck S."/>
            <person name="Liolios K."/>
            <person name="Ivanova N."/>
            <person name="Mavromatis K."/>
            <person name="Mikhailova N."/>
            <person name="Pati A."/>
            <person name="Chen A."/>
            <person name="Palaniappan K."/>
            <person name="Land M."/>
            <person name="Hauser L."/>
            <person name="Chang Y."/>
            <person name="Jeffries C."/>
            <person name="Rohde M."/>
            <person name="Sikorski J."/>
            <person name="Pukall R."/>
            <person name="Goker M."/>
            <person name="Woyke T."/>
            <person name="Bristow J."/>
            <person name="Eisen J."/>
            <person name="Markowitz V."/>
            <person name="Hugenholtz P."/>
            <person name="Kyrpides N."/>
            <person name="Klenk H."/>
        </authorList>
    </citation>
    <scope>NUCLEOTIDE SEQUENCE [LARGE SCALE GENOMIC DNA]</scope>
    <source>
        <strain evidence="6">ATCC 9345 / DSM 20595 / CCUG 17215 / LMG 16163 / NBRC 15585 / NCTC 8452 / 11018</strain>
    </source>
</reference>
<evidence type="ECO:0000259" key="4">
    <source>
        <dbReference type="Pfam" id="PF00728"/>
    </source>
</evidence>
<dbReference type="Gene3D" id="3.30.379.10">
    <property type="entry name" value="Chitobiase/beta-hexosaminidase domain 2-like"/>
    <property type="match status" value="1"/>
</dbReference>
<dbReference type="InterPro" id="IPR017853">
    <property type="entry name" value="GH"/>
</dbReference>
<dbReference type="Pfam" id="PF00728">
    <property type="entry name" value="Glyco_hydro_20"/>
    <property type="match status" value="1"/>
</dbReference>
<name>D7BLX2_ARCHD</name>
<dbReference type="SUPFAM" id="SSF51445">
    <property type="entry name" value="(Trans)glycosidases"/>
    <property type="match status" value="1"/>
</dbReference>
<dbReference type="EMBL" id="CP002045">
    <property type="protein sequence ID" value="ADH91921.1"/>
    <property type="molecule type" value="Genomic_DNA"/>
</dbReference>
<dbReference type="GO" id="GO:0004563">
    <property type="term" value="F:beta-N-acetylhexosaminidase activity"/>
    <property type="evidence" value="ECO:0007669"/>
    <property type="project" value="InterPro"/>
</dbReference>
<evidence type="ECO:0000256" key="1">
    <source>
        <dbReference type="ARBA" id="ARBA00006285"/>
    </source>
</evidence>
<dbReference type="InterPro" id="IPR015883">
    <property type="entry name" value="Glyco_hydro_20_cat"/>
</dbReference>
<evidence type="ECO:0000313" key="5">
    <source>
        <dbReference type="EMBL" id="ADH91921.1"/>
    </source>
</evidence>
<evidence type="ECO:0000256" key="3">
    <source>
        <dbReference type="PIRSR" id="PIRSR625705-1"/>
    </source>
</evidence>
<accession>D7BLX2</accession>
<feature type="active site" description="Proton donor" evidence="3">
    <location>
        <position position="266"/>
    </location>
</feature>
<evidence type="ECO:0000256" key="2">
    <source>
        <dbReference type="ARBA" id="ARBA00022801"/>
    </source>
</evidence>
<keyword evidence="2 5" id="KW-0378">Hydrolase</keyword>